<proteinExistence type="predicted"/>
<dbReference type="SUPFAM" id="SSF55729">
    <property type="entry name" value="Acyl-CoA N-acyltransferases (Nat)"/>
    <property type="match status" value="1"/>
</dbReference>
<keyword evidence="1 3" id="KW-0808">Transferase</keyword>
<name>A0A0G3XKN8_9SPHN</name>
<dbReference type="Proteomes" id="UP000035287">
    <property type="component" value="Chromosome"/>
</dbReference>
<dbReference type="PATRIC" id="fig|1348774.3.peg.3369"/>
<dbReference type="CDD" id="cd04301">
    <property type="entry name" value="NAT_SF"/>
    <property type="match status" value="1"/>
</dbReference>
<dbReference type="GO" id="GO:0016747">
    <property type="term" value="F:acyltransferase activity, transferring groups other than amino-acyl groups"/>
    <property type="evidence" value="ECO:0007669"/>
    <property type="project" value="InterPro"/>
</dbReference>
<reference evidence="3 4" key="1">
    <citation type="submission" date="2015-06" db="EMBL/GenBank/DDBJ databases">
        <authorList>
            <person name="Zeng Y."/>
            <person name="Huang Y."/>
        </authorList>
    </citation>
    <scope>NUCLEOTIDE SEQUENCE [LARGE SCALE GENOMIC DNA]</scope>
    <source>
        <strain evidence="3 4">PQ-2</strain>
    </source>
</reference>
<dbReference type="PROSITE" id="PS51186">
    <property type="entry name" value="GNAT"/>
    <property type="match status" value="1"/>
</dbReference>
<keyword evidence="4" id="KW-1185">Reference proteome</keyword>
<dbReference type="STRING" id="1348774.AB433_16035"/>
<dbReference type="InterPro" id="IPR000182">
    <property type="entry name" value="GNAT_dom"/>
</dbReference>
<dbReference type="InterPro" id="IPR016181">
    <property type="entry name" value="Acyl_CoA_acyltransferase"/>
</dbReference>
<keyword evidence="2" id="KW-0012">Acyltransferase</keyword>
<gene>
    <name evidence="3" type="ORF">AB433_16035</name>
</gene>
<accession>A0A0G3XKN8</accession>
<sequence length="171" mass="17764">MSETAAPSVSLALTVTLADYSDPQDAAALIDLLDVYARDPMGGGAPLSDKARNELPTALAAHPGAFSLIARGEDGMAVGLANCFTGFSTFACAPLVNIHDLSVRPGQRDRGVGRALLRAVDAEAKKRGACKVTLEVLSGNERARALYASEGFAGFALDPAKGSAQFWEKAL</sequence>
<dbReference type="PANTHER" id="PTHR43877:SF2">
    <property type="entry name" value="AMINOALKYLPHOSPHONATE N-ACETYLTRANSFERASE-RELATED"/>
    <property type="match status" value="1"/>
</dbReference>
<evidence type="ECO:0000256" key="2">
    <source>
        <dbReference type="ARBA" id="ARBA00023315"/>
    </source>
</evidence>
<evidence type="ECO:0000313" key="4">
    <source>
        <dbReference type="Proteomes" id="UP000035287"/>
    </source>
</evidence>
<dbReference type="RefSeq" id="WP_047822421.1">
    <property type="nucleotide sequence ID" value="NZ_JACIEL010000004.1"/>
</dbReference>
<evidence type="ECO:0000256" key="1">
    <source>
        <dbReference type="ARBA" id="ARBA00022679"/>
    </source>
</evidence>
<dbReference type="Pfam" id="PF00583">
    <property type="entry name" value="Acetyltransf_1"/>
    <property type="match status" value="1"/>
</dbReference>
<dbReference type="PANTHER" id="PTHR43877">
    <property type="entry name" value="AMINOALKYLPHOSPHONATE N-ACETYLTRANSFERASE-RELATED-RELATED"/>
    <property type="match status" value="1"/>
</dbReference>
<dbReference type="AlphaFoldDB" id="A0A0G3XKN8"/>
<dbReference type="InterPro" id="IPR050832">
    <property type="entry name" value="Bact_Acetyltransf"/>
</dbReference>
<dbReference type="EMBL" id="CP011770">
    <property type="protein sequence ID" value="AKM11139.1"/>
    <property type="molecule type" value="Genomic_DNA"/>
</dbReference>
<evidence type="ECO:0000313" key="3">
    <source>
        <dbReference type="EMBL" id="AKM11139.1"/>
    </source>
</evidence>
<organism evidence="3 4">
    <name type="scientific">Croceicoccus naphthovorans</name>
    <dbReference type="NCBI Taxonomy" id="1348774"/>
    <lineage>
        <taxon>Bacteria</taxon>
        <taxon>Pseudomonadati</taxon>
        <taxon>Pseudomonadota</taxon>
        <taxon>Alphaproteobacteria</taxon>
        <taxon>Sphingomonadales</taxon>
        <taxon>Erythrobacteraceae</taxon>
        <taxon>Croceicoccus</taxon>
    </lineage>
</organism>
<protein>
    <submittedName>
        <fullName evidence="3">GNAT family acetyltransferase</fullName>
    </submittedName>
</protein>
<dbReference type="OrthoDB" id="9805924at2"/>
<dbReference type="Gene3D" id="3.40.630.30">
    <property type="match status" value="1"/>
</dbReference>
<dbReference type="KEGG" id="cna:AB433_16035"/>